<dbReference type="AlphaFoldDB" id="A0A8J6NTX5"/>
<protein>
    <submittedName>
        <fullName evidence="1">Uncharacterized protein</fullName>
    </submittedName>
</protein>
<evidence type="ECO:0000313" key="2">
    <source>
        <dbReference type="Proteomes" id="UP000603434"/>
    </source>
</evidence>
<name>A0A8J6NTX5_9BACT</name>
<dbReference type="Proteomes" id="UP000603434">
    <property type="component" value="Unassembled WGS sequence"/>
</dbReference>
<evidence type="ECO:0000313" key="1">
    <source>
        <dbReference type="EMBL" id="MBC8362590.1"/>
    </source>
</evidence>
<dbReference type="EMBL" id="JACNJH010000206">
    <property type="protein sequence ID" value="MBC8362590.1"/>
    <property type="molecule type" value="Genomic_DNA"/>
</dbReference>
<proteinExistence type="predicted"/>
<comment type="caution">
    <text evidence="1">The sequence shown here is derived from an EMBL/GenBank/DDBJ whole genome shotgun (WGS) entry which is preliminary data.</text>
</comment>
<organism evidence="1 2">
    <name type="scientific">Candidatus Desulfatibia profunda</name>
    <dbReference type="NCBI Taxonomy" id="2841695"/>
    <lineage>
        <taxon>Bacteria</taxon>
        <taxon>Pseudomonadati</taxon>
        <taxon>Thermodesulfobacteriota</taxon>
        <taxon>Desulfobacteria</taxon>
        <taxon>Desulfobacterales</taxon>
        <taxon>Desulfobacterales incertae sedis</taxon>
        <taxon>Candidatus Desulfatibia</taxon>
    </lineage>
</organism>
<gene>
    <name evidence="1" type="ORF">H8E23_14485</name>
</gene>
<sequence>MANLDKEELRVITYSLSIFIRNQLFRKDVNKNLFQSCRAVSSDHNLNESEAALVIIEKLWERLRKTHKLRVVK</sequence>
<accession>A0A8J6NTX5</accession>
<reference evidence="1 2" key="1">
    <citation type="submission" date="2020-08" db="EMBL/GenBank/DDBJ databases">
        <title>Bridging the membrane lipid divide: bacteria of the FCB group superphylum have the potential to synthesize archaeal ether lipids.</title>
        <authorList>
            <person name="Villanueva L."/>
            <person name="Von Meijenfeldt F.A.B."/>
            <person name="Westbye A.B."/>
            <person name="Yadav S."/>
            <person name="Hopmans E.C."/>
            <person name="Dutilh B.E."/>
            <person name="Sinninghe Damste J.S."/>
        </authorList>
    </citation>
    <scope>NUCLEOTIDE SEQUENCE [LARGE SCALE GENOMIC DNA]</scope>
    <source>
        <strain evidence="1">NIOZ-UU30</strain>
    </source>
</reference>